<dbReference type="InterPro" id="IPR050982">
    <property type="entry name" value="Auxin_biosynth/cation_transpt"/>
</dbReference>
<dbReference type="OrthoDB" id="66881at2759"/>
<dbReference type="PANTHER" id="PTHR43539:SF23">
    <property type="entry name" value="FAD-DEPENDENT OXIDOREDUCTASE DOMAIN-CONTAINING PROTEIN 2"/>
    <property type="match status" value="1"/>
</dbReference>
<keyword evidence="4" id="KW-1185">Reference proteome</keyword>
<dbReference type="GO" id="GO:0004497">
    <property type="term" value="F:monooxygenase activity"/>
    <property type="evidence" value="ECO:0007669"/>
    <property type="project" value="TreeGrafter"/>
</dbReference>
<feature type="chain" id="PRO_5040215139" evidence="2">
    <location>
        <begin position="30"/>
        <end position="634"/>
    </location>
</feature>
<protein>
    <submittedName>
        <fullName evidence="3">FAD-dependent oxidoreductase domain-containing protein 2</fullName>
    </submittedName>
</protein>
<dbReference type="InterPro" id="IPR036188">
    <property type="entry name" value="FAD/NAD-bd_sf"/>
</dbReference>
<feature type="signal peptide" evidence="2">
    <location>
        <begin position="1"/>
        <end position="29"/>
    </location>
</feature>
<proteinExistence type="predicted"/>
<dbReference type="GO" id="GO:0036503">
    <property type="term" value="P:ERAD pathway"/>
    <property type="evidence" value="ECO:0007669"/>
    <property type="project" value="TreeGrafter"/>
</dbReference>
<reference evidence="3" key="1">
    <citation type="submission" date="2020-06" db="EMBL/GenBank/DDBJ databases">
        <authorList>
            <consortium name="Plant Systems Biology data submission"/>
        </authorList>
    </citation>
    <scope>NUCLEOTIDE SEQUENCE</scope>
    <source>
        <strain evidence="3">D6</strain>
    </source>
</reference>
<evidence type="ECO:0000313" key="3">
    <source>
        <dbReference type="EMBL" id="CAB9500673.1"/>
    </source>
</evidence>
<name>A0A9N8DCX3_9STRA</name>
<gene>
    <name evidence="3" type="ORF">SEMRO_89_G046930.1</name>
</gene>
<comment type="caution">
    <text evidence="3">The sequence shown here is derived from an EMBL/GenBank/DDBJ whole genome shotgun (WGS) entry which is preliminary data.</text>
</comment>
<dbReference type="GO" id="GO:0050660">
    <property type="term" value="F:flavin adenine dinucleotide binding"/>
    <property type="evidence" value="ECO:0007669"/>
    <property type="project" value="TreeGrafter"/>
</dbReference>
<dbReference type="Gene3D" id="3.50.50.60">
    <property type="entry name" value="FAD/NAD(P)-binding domain"/>
    <property type="match status" value="2"/>
</dbReference>
<dbReference type="Proteomes" id="UP001153069">
    <property type="component" value="Unassembled WGS sequence"/>
</dbReference>
<dbReference type="EMBL" id="CAICTM010000088">
    <property type="protein sequence ID" value="CAB9500673.1"/>
    <property type="molecule type" value="Genomic_DNA"/>
</dbReference>
<keyword evidence="1" id="KW-0560">Oxidoreductase</keyword>
<accession>A0A9N8DCX3</accession>
<dbReference type="AlphaFoldDB" id="A0A9N8DCX3"/>
<dbReference type="PRINTS" id="PR00411">
    <property type="entry name" value="PNDRDTASEI"/>
</dbReference>
<evidence type="ECO:0000256" key="1">
    <source>
        <dbReference type="ARBA" id="ARBA00023002"/>
    </source>
</evidence>
<organism evidence="3 4">
    <name type="scientific">Seminavis robusta</name>
    <dbReference type="NCBI Taxonomy" id="568900"/>
    <lineage>
        <taxon>Eukaryota</taxon>
        <taxon>Sar</taxon>
        <taxon>Stramenopiles</taxon>
        <taxon>Ochrophyta</taxon>
        <taxon>Bacillariophyta</taxon>
        <taxon>Bacillariophyceae</taxon>
        <taxon>Bacillariophycidae</taxon>
        <taxon>Naviculales</taxon>
        <taxon>Naviculaceae</taxon>
        <taxon>Seminavis</taxon>
    </lineage>
</organism>
<keyword evidence="2" id="KW-0732">Signal</keyword>
<dbReference type="GO" id="GO:0005788">
    <property type="term" value="C:endoplasmic reticulum lumen"/>
    <property type="evidence" value="ECO:0007669"/>
    <property type="project" value="TreeGrafter"/>
</dbReference>
<evidence type="ECO:0000256" key="2">
    <source>
        <dbReference type="SAM" id="SignalP"/>
    </source>
</evidence>
<dbReference type="PANTHER" id="PTHR43539">
    <property type="entry name" value="FLAVIN-BINDING MONOOXYGENASE-LIKE PROTEIN (AFU_ORTHOLOGUE AFUA_4G09220)"/>
    <property type="match status" value="1"/>
</dbReference>
<sequence>MPQILFPTPPRQTLFAIFALALGFTLSAASEYHDRTTLDGNIANDDLPNYLIVGAGGGGLQMALFLEQANLSYRILEKEDSAGYFWTRFPRFGELISVNKWTRNATQQWRFDWHSLLQAPISMRNITDEYFPQGRDWHQYMAEVVELAHFNVEYGVTVTSISSTRPCVTTLTGTTHCSRQRVFVGTGLREKPEPALRAMGGIPYSQMTKALAYHKRLCILGNGNSAFEVAQNTFGVADRISVIGKHAYRLSSVTRYTGDVRVKFLQSVENYYGKLLDSVVFVPEVVDMENKEFQSLLTTTAWLEQLQCERFVIATGFQSTVPGKHFDSRFPPTNEWYADVDNSNVHYLGWLMHERDFQRGAGGFLSGYRYLVRNLFHHVHEADHGVPYPHHEQLTVEQVVEKAIARIQTADDLIILQDGVVIRDVIVLPDGSEVSDNPLYEYHEGVTYHFHEEQFGHRRLVHLFFAWGDSRSADKVFDSHHHFSDSNGLVNGFLHPVVEVQTADGPLQRHVVEDLFMEWRRPGFGSAIEKVIRNALMGNLQEFKAPTKLKYERSALNSDSAIPFQRQDRNEPNMSVTLEHMSALKQAVETGYSPEALDKLRRITPRRLPHLISFAGEGESQAQCNPHDVKCDTT</sequence>
<evidence type="ECO:0000313" key="4">
    <source>
        <dbReference type="Proteomes" id="UP001153069"/>
    </source>
</evidence>
<dbReference type="Pfam" id="PF13738">
    <property type="entry name" value="Pyr_redox_3"/>
    <property type="match status" value="1"/>
</dbReference>
<dbReference type="SUPFAM" id="SSF51905">
    <property type="entry name" value="FAD/NAD(P)-binding domain"/>
    <property type="match status" value="1"/>
</dbReference>